<name>A0A8H5ZBG1_COCSA</name>
<gene>
    <name evidence="8" type="ORF">GGP41_001271</name>
</gene>
<reference evidence="8" key="1">
    <citation type="submission" date="2019-11" db="EMBL/GenBank/DDBJ databases">
        <title>Bipolaris sorokiniana Genome sequencing.</title>
        <authorList>
            <person name="Wang H."/>
        </authorList>
    </citation>
    <scope>NUCLEOTIDE SEQUENCE</scope>
</reference>
<dbReference type="Proteomes" id="UP000624244">
    <property type="component" value="Unassembled WGS sequence"/>
</dbReference>
<dbReference type="InterPro" id="IPR036236">
    <property type="entry name" value="Znf_C2H2_sf"/>
</dbReference>
<keyword evidence="1" id="KW-0479">Metal-binding</keyword>
<comment type="caution">
    <text evidence="8">The sequence shown here is derived from an EMBL/GenBank/DDBJ whole genome shotgun (WGS) entry which is preliminary data.</text>
</comment>
<accession>A0A8H5ZBG1</accession>
<dbReference type="PANTHER" id="PTHR24379">
    <property type="entry name" value="KRAB AND ZINC FINGER DOMAIN-CONTAINING"/>
    <property type="match status" value="1"/>
</dbReference>
<dbReference type="Gene3D" id="3.30.160.60">
    <property type="entry name" value="Classic Zinc Finger"/>
    <property type="match status" value="1"/>
</dbReference>
<protein>
    <recommendedName>
        <fullName evidence="7">C2H2-type domain-containing protein</fullName>
    </recommendedName>
</protein>
<dbReference type="SUPFAM" id="SSF57667">
    <property type="entry name" value="beta-beta-alpha zinc fingers"/>
    <property type="match status" value="1"/>
</dbReference>
<evidence type="ECO:0000256" key="6">
    <source>
        <dbReference type="SAM" id="MobiDB-lite"/>
    </source>
</evidence>
<keyword evidence="3 5" id="KW-0863">Zinc-finger</keyword>
<dbReference type="EMBL" id="WNKQ01000020">
    <property type="protein sequence ID" value="KAF5845164.1"/>
    <property type="molecule type" value="Genomic_DNA"/>
</dbReference>
<evidence type="ECO:0000313" key="8">
    <source>
        <dbReference type="EMBL" id="KAF5845164.1"/>
    </source>
</evidence>
<evidence type="ECO:0000256" key="3">
    <source>
        <dbReference type="ARBA" id="ARBA00022771"/>
    </source>
</evidence>
<dbReference type="PANTHER" id="PTHR24379:SF121">
    <property type="entry name" value="C2H2-TYPE DOMAIN-CONTAINING PROTEIN"/>
    <property type="match status" value="1"/>
</dbReference>
<feature type="domain" description="C2H2-type" evidence="7">
    <location>
        <begin position="360"/>
        <end position="380"/>
    </location>
</feature>
<evidence type="ECO:0000256" key="4">
    <source>
        <dbReference type="ARBA" id="ARBA00022833"/>
    </source>
</evidence>
<feature type="region of interest" description="Disordered" evidence="6">
    <location>
        <begin position="14"/>
        <end position="37"/>
    </location>
</feature>
<dbReference type="InterPro" id="IPR013087">
    <property type="entry name" value="Znf_C2H2_type"/>
</dbReference>
<evidence type="ECO:0000313" key="9">
    <source>
        <dbReference type="Proteomes" id="UP000624244"/>
    </source>
</evidence>
<proteinExistence type="predicted"/>
<evidence type="ECO:0000259" key="7">
    <source>
        <dbReference type="PROSITE" id="PS50157"/>
    </source>
</evidence>
<evidence type="ECO:0000256" key="1">
    <source>
        <dbReference type="ARBA" id="ARBA00022723"/>
    </source>
</evidence>
<dbReference type="PROSITE" id="PS50157">
    <property type="entry name" value="ZINC_FINGER_C2H2_2"/>
    <property type="match status" value="1"/>
</dbReference>
<evidence type="ECO:0000256" key="2">
    <source>
        <dbReference type="ARBA" id="ARBA00022737"/>
    </source>
</evidence>
<keyword evidence="2" id="KW-0677">Repeat</keyword>
<dbReference type="SMART" id="SM00355">
    <property type="entry name" value="ZnF_C2H2"/>
    <property type="match status" value="8"/>
</dbReference>
<keyword evidence="4" id="KW-0862">Zinc</keyword>
<dbReference type="AlphaFoldDB" id="A0A8H5ZBG1"/>
<organism evidence="8 9">
    <name type="scientific">Cochliobolus sativus</name>
    <name type="common">Common root rot and spot blotch fungus</name>
    <name type="synonym">Bipolaris sorokiniana</name>
    <dbReference type="NCBI Taxonomy" id="45130"/>
    <lineage>
        <taxon>Eukaryota</taxon>
        <taxon>Fungi</taxon>
        <taxon>Dikarya</taxon>
        <taxon>Ascomycota</taxon>
        <taxon>Pezizomycotina</taxon>
        <taxon>Dothideomycetes</taxon>
        <taxon>Pleosporomycetidae</taxon>
        <taxon>Pleosporales</taxon>
        <taxon>Pleosporineae</taxon>
        <taxon>Pleosporaceae</taxon>
        <taxon>Bipolaris</taxon>
    </lineage>
</organism>
<dbReference type="GO" id="GO:0008270">
    <property type="term" value="F:zinc ion binding"/>
    <property type="evidence" value="ECO:0007669"/>
    <property type="project" value="UniProtKB-KW"/>
</dbReference>
<sequence length="416" mass="47307">MTTPGYNRYALFASADDNATTTRVTPPDPSKDPFLNQVADDSIPWEKVKRRSAPVTASVSRPLTVTKHRTKAASIQQLLNNGQNSTAPTCTTEEKPHDPHENWCGVCSLKLPNKTALQNHIKQSPNHQNYCNLCKRVFKDRNGLKNHVDNSLGHETYCNLCLSAFKDQWGLKNHFENNYSVGHEFVCCNFDGLDQASLTEHLRRDHFQCQGCKRILPSLTKLNQHYETCLFTLSCPQCGEKCAGKAQLELHMTHCFRCEECDFHTCHKGNFNIHMTKHSSADLVCWGCDAPMRKYSSLINHLESGNCPKLGQATPLMRCLGMWWYSPLYMDLDLHAHIRTGRVDIHKVCEWMSEGALHPFLCRDKECGKTFSQLSSLLLHCESTACGWDVDRLNMPGLEKEFKQWCLRRDSGTCPL</sequence>
<evidence type="ECO:0000256" key="5">
    <source>
        <dbReference type="PROSITE-ProRule" id="PRU00042"/>
    </source>
</evidence>